<dbReference type="RefSeq" id="WP_077457489.1">
    <property type="nucleotide sequence ID" value="NZ_MUEO01000009.1"/>
</dbReference>
<organism evidence="1 2">
    <name type="scientific">Salinivibrio kushneri</name>
    <dbReference type="NCBI Taxonomy" id="1908198"/>
    <lineage>
        <taxon>Bacteria</taxon>
        <taxon>Pseudomonadati</taxon>
        <taxon>Pseudomonadota</taxon>
        <taxon>Gammaproteobacteria</taxon>
        <taxon>Vibrionales</taxon>
        <taxon>Vibrionaceae</taxon>
        <taxon>Salinivibrio</taxon>
    </lineage>
</organism>
<dbReference type="AlphaFoldDB" id="A0AB36K835"/>
<sequence length="61" mass="6976">MGNVFRMILGLPKAKNESKTEHYDIRPKMISPDLVVMDYQSFRKSTKVQAQVKAARHSIGQ</sequence>
<proteinExistence type="predicted"/>
<comment type="caution">
    <text evidence="1">The sequence shown here is derived from an EMBL/GenBank/DDBJ whole genome shotgun (WGS) entry which is preliminary data.</text>
</comment>
<reference evidence="1 2" key="1">
    <citation type="journal article" date="2017" name="Genome Announc.">
        <title>Draft Genome Sequences of Salinivibrio proteolyticus, Salinivibrio sharmensis, Salinivibrio siamensis, Salinivibrio costicola subsp. alcaliphilus, Salinivibrio costicola subsp. vallismortis, and 29 New Isolates Belonging to the Genus Salinivibrio.</title>
        <authorList>
            <person name="Lopez-Hermoso C."/>
            <person name="de la Haba R.R."/>
            <person name="Sanchez-Porro C."/>
            <person name="Bayliss S.C."/>
            <person name="Feil E.J."/>
            <person name="Ventosa A."/>
        </authorList>
    </citation>
    <scope>NUCLEOTIDE SEQUENCE [LARGE SCALE GENOMIC DNA]</scope>
    <source>
        <strain evidence="1 2">IC202</strain>
    </source>
</reference>
<protein>
    <submittedName>
        <fullName evidence="1">Uncharacterized protein</fullName>
    </submittedName>
</protein>
<name>A0AB36K835_9GAMM</name>
<evidence type="ECO:0000313" key="2">
    <source>
        <dbReference type="Proteomes" id="UP000188726"/>
    </source>
</evidence>
<accession>A0AB36K835</accession>
<gene>
    <name evidence="1" type="ORF">BZG09_05145</name>
</gene>
<dbReference type="Proteomes" id="UP000188726">
    <property type="component" value="Unassembled WGS sequence"/>
</dbReference>
<evidence type="ECO:0000313" key="1">
    <source>
        <dbReference type="EMBL" id="OOE45092.1"/>
    </source>
</evidence>
<dbReference type="EMBL" id="MUEO01000009">
    <property type="protein sequence ID" value="OOE45092.1"/>
    <property type="molecule type" value="Genomic_DNA"/>
</dbReference>